<dbReference type="AlphaFoldDB" id="A0A0P7AR50"/>
<evidence type="ECO:0000313" key="3">
    <source>
        <dbReference type="Proteomes" id="UP000050424"/>
    </source>
</evidence>
<name>A0A0P7AR50_9HYPO</name>
<feature type="compositionally biased region" description="Basic and acidic residues" evidence="1">
    <location>
        <begin position="154"/>
        <end position="163"/>
    </location>
</feature>
<gene>
    <name evidence="2" type="ORF">AK830_g9905</name>
</gene>
<protein>
    <submittedName>
        <fullName evidence="2">Uncharacterized protein</fullName>
    </submittedName>
</protein>
<feature type="region of interest" description="Disordered" evidence="1">
    <location>
        <begin position="154"/>
        <end position="208"/>
    </location>
</feature>
<feature type="compositionally biased region" description="Basic residues" evidence="1">
    <location>
        <begin position="18"/>
        <end position="28"/>
    </location>
</feature>
<proteinExistence type="predicted"/>
<evidence type="ECO:0000313" key="2">
    <source>
        <dbReference type="EMBL" id="KPM36649.1"/>
    </source>
</evidence>
<feature type="compositionally biased region" description="Basic and acidic residues" evidence="1">
    <location>
        <begin position="197"/>
        <end position="208"/>
    </location>
</feature>
<accession>A0A0P7AR50</accession>
<reference evidence="2 3" key="1">
    <citation type="submission" date="2015-09" db="EMBL/GenBank/DDBJ databases">
        <title>Draft genome of a European isolate of the apple canker pathogen Neonectria ditissima.</title>
        <authorList>
            <person name="Gomez-Cortecero A."/>
            <person name="Harrison R.J."/>
            <person name="Armitage A.D."/>
        </authorList>
    </citation>
    <scope>NUCLEOTIDE SEQUENCE [LARGE SCALE GENOMIC DNA]</scope>
    <source>
        <strain evidence="2 3">R09/05</strain>
    </source>
</reference>
<dbReference type="GO" id="GO:0005684">
    <property type="term" value="C:U2-type spliceosomal complex"/>
    <property type="evidence" value="ECO:0007669"/>
    <property type="project" value="TreeGrafter"/>
</dbReference>
<dbReference type="OrthoDB" id="10261348at2759"/>
<dbReference type="InterPro" id="IPR013169">
    <property type="entry name" value="mRNA_splic_Cwf18-like"/>
</dbReference>
<feature type="region of interest" description="Disordered" evidence="1">
    <location>
        <begin position="1"/>
        <end position="78"/>
    </location>
</feature>
<dbReference type="PANTHER" id="PTHR31551">
    <property type="entry name" value="PRE-MRNA-SPLICING FACTOR CWF18"/>
    <property type="match status" value="1"/>
</dbReference>
<dbReference type="STRING" id="78410.A0A0P7AR50"/>
<dbReference type="GO" id="GO:0071014">
    <property type="term" value="C:post-mRNA release spliceosomal complex"/>
    <property type="evidence" value="ECO:0007669"/>
    <property type="project" value="TreeGrafter"/>
</dbReference>
<dbReference type="EMBL" id="LKCW01000195">
    <property type="protein sequence ID" value="KPM36649.1"/>
    <property type="molecule type" value="Genomic_DNA"/>
</dbReference>
<keyword evidence="3" id="KW-1185">Reference proteome</keyword>
<evidence type="ECO:0000256" key="1">
    <source>
        <dbReference type="SAM" id="MobiDB-lite"/>
    </source>
</evidence>
<organism evidence="2 3">
    <name type="scientific">Neonectria ditissima</name>
    <dbReference type="NCBI Taxonomy" id="78410"/>
    <lineage>
        <taxon>Eukaryota</taxon>
        <taxon>Fungi</taxon>
        <taxon>Dikarya</taxon>
        <taxon>Ascomycota</taxon>
        <taxon>Pezizomycotina</taxon>
        <taxon>Sordariomycetes</taxon>
        <taxon>Hypocreomycetidae</taxon>
        <taxon>Hypocreales</taxon>
        <taxon>Nectriaceae</taxon>
        <taxon>Neonectria</taxon>
    </lineage>
</organism>
<dbReference type="Proteomes" id="UP000050424">
    <property type="component" value="Unassembled WGS sequence"/>
</dbReference>
<comment type="caution">
    <text evidence="2">The sequence shown here is derived from an EMBL/GenBank/DDBJ whole genome shotgun (WGS) entry which is preliminary data.</text>
</comment>
<dbReference type="Pfam" id="PF08315">
    <property type="entry name" value="cwf18"/>
    <property type="match status" value="1"/>
</dbReference>
<sequence length="208" mass="22959">MSSSQLGLGAASDDRKARLAKLKNLKRKQPTDEIVAPESERSASPPAEPDVSRLHVSGRNYDHETRGPKLGFEAPPTLGLEKQTLEEQAAELEAQVKQKAAEEAQDDKGIDLFKLQPKKPNWDLKRELDKKMEVLNVRTDNAIARLVRDRISGAQKAAEKSKAVEGGQGDGEAVGMDGVALVEGLRVREREEEEDEQREREEEAALDA</sequence>
<dbReference type="PANTHER" id="PTHR31551:SF1">
    <property type="entry name" value="COILED-COIL DOMAIN-CONTAINING PROTEIN 12"/>
    <property type="match status" value="1"/>
</dbReference>